<evidence type="ECO:0000313" key="9">
    <source>
        <dbReference type="Proteomes" id="UP000503540"/>
    </source>
</evidence>
<dbReference type="InterPro" id="IPR058240">
    <property type="entry name" value="rSAM_sf"/>
</dbReference>
<dbReference type="PANTHER" id="PTHR43583:SF1">
    <property type="entry name" value="2-IMINOACETATE SYNTHASE"/>
    <property type="match status" value="1"/>
</dbReference>
<dbReference type="Pfam" id="PF06968">
    <property type="entry name" value="BATS"/>
    <property type="match status" value="1"/>
</dbReference>
<dbReference type="InterPro" id="IPR034428">
    <property type="entry name" value="ThiH/NoCL/HydG-like"/>
</dbReference>
<dbReference type="SFLD" id="SFLDG01060">
    <property type="entry name" value="BATS_domain_containing"/>
    <property type="match status" value="1"/>
</dbReference>
<reference evidence="8 9" key="1">
    <citation type="journal article" date="2019" name="ACS Chem. Biol.">
        <title>Identification and Mobilization of a Cryptic Antibiotic Biosynthesis Gene Locus from a Human-Pathogenic Nocardia Isolate.</title>
        <authorList>
            <person name="Herisse M."/>
            <person name="Ishida K."/>
            <person name="Porter J.L."/>
            <person name="Howden B."/>
            <person name="Hertweck C."/>
            <person name="Stinear T.P."/>
            <person name="Pidot S.J."/>
        </authorList>
    </citation>
    <scope>NUCLEOTIDE SEQUENCE [LARGE SCALE GENOMIC DNA]</scope>
    <source>
        <strain evidence="8 9">AUSMDU00012717</strain>
    </source>
</reference>
<keyword evidence="6" id="KW-0411">Iron-sulfur</keyword>
<keyword evidence="5" id="KW-0408">Iron</keyword>
<dbReference type="Gene3D" id="3.20.20.70">
    <property type="entry name" value="Aldolase class I"/>
    <property type="match status" value="1"/>
</dbReference>
<evidence type="ECO:0000256" key="5">
    <source>
        <dbReference type="ARBA" id="ARBA00023004"/>
    </source>
</evidence>
<dbReference type="InterPro" id="IPR010722">
    <property type="entry name" value="BATS_dom"/>
</dbReference>
<protein>
    <submittedName>
        <fullName evidence="8">3-methyl-2-indolic acid synthase</fullName>
    </submittedName>
</protein>
<keyword evidence="9" id="KW-1185">Reference proteome</keyword>
<accession>A0A6G9YQK1</accession>
<dbReference type="SUPFAM" id="SSF102114">
    <property type="entry name" value="Radical SAM enzymes"/>
    <property type="match status" value="1"/>
</dbReference>
<dbReference type="NCBIfam" id="TIGR04158">
    <property type="entry name" value="rSAM_MIA_synth"/>
    <property type="match status" value="1"/>
</dbReference>
<proteinExistence type="predicted"/>
<evidence type="ECO:0000256" key="3">
    <source>
        <dbReference type="ARBA" id="ARBA00022691"/>
    </source>
</evidence>
<dbReference type="SFLD" id="SFLDG01081">
    <property type="entry name" value="cleavage_of_the_Ca-Cb_bond_in"/>
    <property type="match status" value="1"/>
</dbReference>
<dbReference type="GO" id="GO:0044272">
    <property type="term" value="P:sulfur compound biosynthetic process"/>
    <property type="evidence" value="ECO:0007669"/>
    <property type="project" value="UniProtKB-ARBA"/>
</dbReference>
<keyword evidence="3" id="KW-0949">S-adenosyl-L-methionine</keyword>
<dbReference type="EMBL" id="CP046172">
    <property type="protein sequence ID" value="QIS15579.1"/>
    <property type="molecule type" value="Genomic_DNA"/>
</dbReference>
<evidence type="ECO:0000259" key="7">
    <source>
        <dbReference type="SMART" id="SM00876"/>
    </source>
</evidence>
<dbReference type="SMART" id="SM00876">
    <property type="entry name" value="BATS"/>
    <property type="match status" value="1"/>
</dbReference>
<dbReference type="GO" id="GO:0046872">
    <property type="term" value="F:metal ion binding"/>
    <property type="evidence" value="ECO:0007669"/>
    <property type="project" value="UniProtKB-KW"/>
</dbReference>
<dbReference type="GO" id="GO:0003824">
    <property type="term" value="F:catalytic activity"/>
    <property type="evidence" value="ECO:0007669"/>
    <property type="project" value="InterPro"/>
</dbReference>
<dbReference type="CDD" id="cd01335">
    <property type="entry name" value="Radical_SAM"/>
    <property type="match status" value="1"/>
</dbReference>
<name>A0A6G9YQK1_9NOCA</name>
<dbReference type="InterPro" id="IPR013785">
    <property type="entry name" value="Aldolase_TIM"/>
</dbReference>
<evidence type="ECO:0000313" key="8">
    <source>
        <dbReference type="EMBL" id="QIS15579.1"/>
    </source>
</evidence>
<sequence length="428" mass="47820">MMLWSALLEKKSGNAIGSSVNAGEAPLSERAAMNINSAGAADFVMPDIEAVRAEANAVDTRKIFEQGMDAELPASRAAVALALWQDETITTEELRIAAEARCAQRTPRLHTFVPLYTTNHCDSECKMCSMRKGNARLDRRFSGRNEIIQQLEILYQHEGVRGIGFLTGEYEDKYVRLSTAFRIGWAMRTALDMGFERIYFNIGSMEPDEIDVLADWVGHEEAVTMCVFQETYDRDSYRKFMGKTSMGVPKADFDRRVVSFDRWLDAGFRYVNPGVLVGLHEDVTVELVHLVAHAAHLRERGAVVDLSVPRMRPAMSSRDTTRINDKDYLRMMAVLAFTCPDQRLVLTTREPEEFQDQAIGLAGVISPGSPDVAPYRADSAARNDEKTSQFLVADLRRPRHILGRIEARGTEVGHFVDPAKGKARIAVG</sequence>
<feature type="domain" description="Biotin and thiamin synthesis-associated" evidence="7">
    <location>
        <begin position="307"/>
        <end position="412"/>
    </location>
</feature>
<dbReference type="SFLD" id="SFLDS00029">
    <property type="entry name" value="Radical_SAM"/>
    <property type="match status" value="1"/>
</dbReference>
<dbReference type="Proteomes" id="UP000503540">
    <property type="component" value="Chromosome"/>
</dbReference>
<dbReference type="AlphaFoldDB" id="A0A6G9YQK1"/>
<evidence type="ECO:0000256" key="4">
    <source>
        <dbReference type="ARBA" id="ARBA00022723"/>
    </source>
</evidence>
<dbReference type="GO" id="GO:0042364">
    <property type="term" value="P:water-soluble vitamin biosynthetic process"/>
    <property type="evidence" value="ECO:0007669"/>
    <property type="project" value="UniProtKB-ARBA"/>
</dbReference>
<dbReference type="InterPro" id="IPR026429">
    <property type="entry name" value="MIA_synthase"/>
</dbReference>
<comment type="cofactor">
    <cofactor evidence="1">
        <name>[4Fe-4S] cluster</name>
        <dbReference type="ChEBI" id="CHEBI:49883"/>
    </cofactor>
</comment>
<dbReference type="PANTHER" id="PTHR43583">
    <property type="entry name" value="2-IMINOACETATE SYNTHASE"/>
    <property type="match status" value="1"/>
</dbReference>
<dbReference type="KEGG" id="nah:F5544_38790"/>
<gene>
    <name evidence="8" type="primary">nocL</name>
    <name evidence="8" type="ORF">F5544_38790</name>
</gene>
<keyword evidence="4" id="KW-0479">Metal-binding</keyword>
<organism evidence="8 9">
    <name type="scientific">Nocardia arthritidis</name>
    <dbReference type="NCBI Taxonomy" id="228602"/>
    <lineage>
        <taxon>Bacteria</taxon>
        <taxon>Bacillati</taxon>
        <taxon>Actinomycetota</taxon>
        <taxon>Actinomycetes</taxon>
        <taxon>Mycobacteriales</taxon>
        <taxon>Nocardiaceae</taxon>
        <taxon>Nocardia</taxon>
    </lineage>
</organism>
<evidence type="ECO:0000256" key="6">
    <source>
        <dbReference type="ARBA" id="ARBA00023014"/>
    </source>
</evidence>
<evidence type="ECO:0000256" key="1">
    <source>
        <dbReference type="ARBA" id="ARBA00001966"/>
    </source>
</evidence>
<keyword evidence="2" id="KW-0004">4Fe-4S</keyword>
<evidence type="ECO:0000256" key="2">
    <source>
        <dbReference type="ARBA" id="ARBA00022485"/>
    </source>
</evidence>
<dbReference type="GO" id="GO:0051539">
    <property type="term" value="F:4 iron, 4 sulfur cluster binding"/>
    <property type="evidence" value="ECO:0007669"/>
    <property type="project" value="UniProtKB-KW"/>
</dbReference>
<dbReference type="InterPro" id="IPR007197">
    <property type="entry name" value="rSAM"/>
</dbReference>
<dbReference type="SFLD" id="SFLDF00419">
    <property type="entry name" value="3-methyl-2-indolic_acid_syntha"/>
    <property type="match status" value="1"/>
</dbReference>